<evidence type="ECO:0000313" key="2">
    <source>
        <dbReference type="EMBL" id="CUO70053.1"/>
    </source>
</evidence>
<keyword evidence="1" id="KW-1133">Transmembrane helix</keyword>
<dbReference type="STRING" id="39482.ERS852491_03012"/>
<keyword evidence="1" id="KW-0812">Transmembrane</keyword>
<keyword evidence="1" id="KW-0472">Membrane</keyword>
<evidence type="ECO:0008006" key="4">
    <source>
        <dbReference type="Google" id="ProtNLM"/>
    </source>
</evidence>
<dbReference type="RefSeq" id="WP_055153959.1">
    <property type="nucleotide sequence ID" value="NZ_CYZU01000029.1"/>
</dbReference>
<sequence length="237" mass="27085">MKRKKYNQGSAMVYVLAVMAVIVVLCLSLLLLSYSLFATSLNYGDQEQCQILAASLSNELQDELENDGKSWYIPYNGEWVDKGQKIYSYNVKNEDGSKIENTEASGLVTFITQNIWTENWPYYSEDEDDKKHNKKNAARKLQFDSEKIENEKFQKLAAGLTVEMYWYNVMADYDSAEASKKDDTTLVITVNCESGKNYSTITRAYQLSCSEDKSVPDGKYEIWNWSLTDTGDEVGEE</sequence>
<evidence type="ECO:0000313" key="3">
    <source>
        <dbReference type="Proteomes" id="UP000095544"/>
    </source>
</evidence>
<feature type="transmembrane region" description="Helical" evidence="1">
    <location>
        <begin position="12"/>
        <end position="37"/>
    </location>
</feature>
<name>A0A174H583_9FIRM</name>
<reference evidence="2 3" key="1">
    <citation type="submission" date="2015-09" db="EMBL/GenBank/DDBJ databases">
        <authorList>
            <consortium name="Pathogen Informatics"/>
        </authorList>
    </citation>
    <scope>NUCLEOTIDE SEQUENCE [LARGE SCALE GENOMIC DNA]</scope>
    <source>
        <strain evidence="2 3">2789STDY5834876</strain>
    </source>
</reference>
<dbReference type="Proteomes" id="UP000095544">
    <property type="component" value="Unassembled WGS sequence"/>
</dbReference>
<dbReference type="OrthoDB" id="9926035at2"/>
<dbReference type="AlphaFoldDB" id="A0A174H583"/>
<gene>
    <name evidence="2" type="ORF">ERS852491_03012</name>
</gene>
<dbReference type="EMBL" id="CYZU01000029">
    <property type="protein sequence ID" value="CUO70053.1"/>
    <property type="molecule type" value="Genomic_DNA"/>
</dbReference>
<organism evidence="2 3">
    <name type="scientific">Faecalicatena contorta</name>
    <dbReference type="NCBI Taxonomy" id="39482"/>
    <lineage>
        <taxon>Bacteria</taxon>
        <taxon>Bacillati</taxon>
        <taxon>Bacillota</taxon>
        <taxon>Clostridia</taxon>
        <taxon>Lachnospirales</taxon>
        <taxon>Lachnospiraceae</taxon>
        <taxon>Faecalicatena</taxon>
    </lineage>
</organism>
<protein>
    <recommendedName>
        <fullName evidence="4">Tfp pilus assembly protein PilX</fullName>
    </recommendedName>
</protein>
<evidence type="ECO:0000256" key="1">
    <source>
        <dbReference type="SAM" id="Phobius"/>
    </source>
</evidence>
<accession>A0A174H583</accession>
<proteinExistence type="predicted"/>